<name>A0ABC8RYD9_9AQUA</name>
<dbReference type="EMBL" id="CAUOFW020001724">
    <property type="protein sequence ID" value="CAK9147733.1"/>
    <property type="molecule type" value="Genomic_DNA"/>
</dbReference>
<feature type="compositionally biased region" description="Basic and acidic residues" evidence="1">
    <location>
        <begin position="25"/>
        <end position="34"/>
    </location>
</feature>
<feature type="compositionally biased region" description="Polar residues" evidence="1">
    <location>
        <begin position="51"/>
        <end position="66"/>
    </location>
</feature>
<feature type="compositionally biased region" description="Polar residues" evidence="1">
    <location>
        <begin position="1"/>
        <end position="11"/>
    </location>
</feature>
<dbReference type="AlphaFoldDB" id="A0ABC8RYD9"/>
<comment type="caution">
    <text evidence="2">The sequence shown here is derived from an EMBL/GenBank/DDBJ whole genome shotgun (WGS) entry which is preliminary data.</text>
</comment>
<proteinExistence type="predicted"/>
<sequence>MEECNSENNTNKRARDDSQLGPDSPESKRVRNDSEINSSELKQLEELEINSAESTDLNSGDSQLDSTETERVRSDILDILDDDPDNDPEIQDLDTFIKSFEEEILHPTPLPPASESGESQPELGYLLEASDDELGLPPAVSPSGEHPQNETSSSETAVPKDVGLANMLGFEDGLQNYDSFVFGIGEGTEGNNENGEFVTLDGLFDYADFSWQAESLPAL</sequence>
<dbReference type="PANTHER" id="PTHR34539:SF15">
    <property type="match status" value="1"/>
</dbReference>
<dbReference type="PANTHER" id="PTHR34539">
    <property type="entry name" value="T6J4.11 PROTEIN"/>
    <property type="match status" value="1"/>
</dbReference>
<reference evidence="2 3" key="1">
    <citation type="submission" date="2024-02" db="EMBL/GenBank/DDBJ databases">
        <authorList>
            <person name="Vignale AGUSTIN F."/>
            <person name="Sosa J E."/>
            <person name="Modenutti C."/>
        </authorList>
    </citation>
    <scope>NUCLEOTIDE SEQUENCE [LARGE SCALE GENOMIC DNA]</scope>
</reference>
<organism evidence="2 3">
    <name type="scientific">Ilex paraguariensis</name>
    <name type="common">yerba mate</name>
    <dbReference type="NCBI Taxonomy" id="185542"/>
    <lineage>
        <taxon>Eukaryota</taxon>
        <taxon>Viridiplantae</taxon>
        <taxon>Streptophyta</taxon>
        <taxon>Embryophyta</taxon>
        <taxon>Tracheophyta</taxon>
        <taxon>Spermatophyta</taxon>
        <taxon>Magnoliopsida</taxon>
        <taxon>eudicotyledons</taxon>
        <taxon>Gunneridae</taxon>
        <taxon>Pentapetalae</taxon>
        <taxon>asterids</taxon>
        <taxon>campanulids</taxon>
        <taxon>Aquifoliales</taxon>
        <taxon>Aquifoliaceae</taxon>
        <taxon>Ilex</taxon>
    </lineage>
</organism>
<feature type="compositionally biased region" description="Acidic residues" evidence="1">
    <location>
        <begin position="78"/>
        <end position="92"/>
    </location>
</feature>
<evidence type="ECO:0000313" key="2">
    <source>
        <dbReference type="EMBL" id="CAK9147733.1"/>
    </source>
</evidence>
<protein>
    <submittedName>
        <fullName evidence="2">Uncharacterized protein</fullName>
    </submittedName>
</protein>
<evidence type="ECO:0000313" key="3">
    <source>
        <dbReference type="Proteomes" id="UP001642360"/>
    </source>
</evidence>
<dbReference type="Proteomes" id="UP001642360">
    <property type="component" value="Unassembled WGS sequence"/>
</dbReference>
<evidence type="ECO:0000256" key="1">
    <source>
        <dbReference type="SAM" id="MobiDB-lite"/>
    </source>
</evidence>
<accession>A0ABC8RYD9</accession>
<feature type="region of interest" description="Disordered" evidence="1">
    <location>
        <begin position="1"/>
        <end position="160"/>
    </location>
</feature>
<gene>
    <name evidence="2" type="ORF">ILEXP_LOCUS15673</name>
</gene>
<keyword evidence="3" id="KW-1185">Reference proteome</keyword>